<proteinExistence type="inferred from homology"/>
<evidence type="ECO:0000256" key="4">
    <source>
        <dbReference type="HAMAP-Rule" id="MF_01241"/>
    </source>
</evidence>
<comment type="similarity">
    <text evidence="4">Belongs to the glucosamine/galactosamine-6-phosphate isomerase family. NagB subfamily.</text>
</comment>
<name>A0A1D7QZR1_9BACI</name>
<gene>
    <name evidence="4 6" type="primary">nagB</name>
    <name evidence="6" type="ORF">BBEV_3189</name>
</gene>
<protein>
    <recommendedName>
        <fullName evidence="4">Glucosamine-6-phosphate deaminase</fullName>
        <ecNumber evidence="4">3.5.99.6</ecNumber>
    </recommendedName>
    <alternativeName>
        <fullName evidence="4">GlcN6P deaminase</fullName>
        <shortName evidence="4">GNPDA</shortName>
    </alternativeName>
    <alternativeName>
        <fullName evidence="4">Glucosamine-6-phosphate isomerase</fullName>
    </alternativeName>
</protein>
<dbReference type="EMBL" id="CP012502">
    <property type="protein sequence ID" value="AOM84504.1"/>
    <property type="molecule type" value="Genomic_DNA"/>
</dbReference>
<dbReference type="PROSITE" id="PS01161">
    <property type="entry name" value="GLC_GALNAC_ISOMERASE"/>
    <property type="match status" value="1"/>
</dbReference>
<dbReference type="GO" id="GO:0042802">
    <property type="term" value="F:identical protein binding"/>
    <property type="evidence" value="ECO:0007669"/>
    <property type="project" value="TreeGrafter"/>
</dbReference>
<dbReference type="HAMAP" id="MF_01241">
    <property type="entry name" value="GlcN6P_deamin"/>
    <property type="match status" value="1"/>
</dbReference>
<dbReference type="GO" id="GO:0004342">
    <property type="term" value="F:glucosamine-6-phosphate deaminase activity"/>
    <property type="evidence" value="ECO:0007669"/>
    <property type="project" value="UniProtKB-UniRule"/>
</dbReference>
<keyword evidence="2 4" id="KW-0378">Hydrolase</keyword>
<feature type="active site" description="For ring-opening step" evidence="4">
    <location>
        <position position="137"/>
    </location>
</feature>
<evidence type="ECO:0000313" key="7">
    <source>
        <dbReference type="Proteomes" id="UP000094463"/>
    </source>
</evidence>
<comment type="function">
    <text evidence="4">Catalyzes the reversible isomerization-deamination of glucosamine 6-phosphate (GlcN6P) to form fructose 6-phosphate (Fru6P) and ammonium ion.</text>
</comment>
<evidence type="ECO:0000313" key="6">
    <source>
        <dbReference type="EMBL" id="AOM84504.1"/>
    </source>
</evidence>
<dbReference type="GO" id="GO:0005737">
    <property type="term" value="C:cytoplasm"/>
    <property type="evidence" value="ECO:0007669"/>
    <property type="project" value="TreeGrafter"/>
</dbReference>
<reference evidence="6 7" key="1">
    <citation type="submission" date="2015-08" db="EMBL/GenBank/DDBJ databases">
        <title>The complete genome sequence of Bacillus beveridgei MLTeJB.</title>
        <authorList>
            <person name="Hanson T.E."/>
            <person name="Mesa C."/>
            <person name="Basesman S.M."/>
            <person name="Oremland R.S."/>
        </authorList>
    </citation>
    <scope>NUCLEOTIDE SEQUENCE [LARGE SCALE GENOMIC DNA]</scope>
    <source>
        <strain evidence="6 7">MLTeJB</strain>
    </source>
</reference>
<dbReference type="FunFam" id="3.40.50.1360:FF:000003">
    <property type="entry name" value="Glucosamine-6-phosphate deaminase"/>
    <property type="match status" value="1"/>
</dbReference>
<dbReference type="STRING" id="632773.BBEV_3189"/>
<dbReference type="Pfam" id="PF01182">
    <property type="entry name" value="Glucosamine_iso"/>
    <property type="match status" value="1"/>
</dbReference>
<dbReference type="GO" id="GO:0006046">
    <property type="term" value="P:N-acetylglucosamine catabolic process"/>
    <property type="evidence" value="ECO:0007669"/>
    <property type="project" value="UniProtKB-UniRule"/>
</dbReference>
<feature type="active site" description="For ring-opening step" evidence="4">
    <location>
        <position position="144"/>
    </location>
</feature>
<dbReference type="NCBIfam" id="TIGR00502">
    <property type="entry name" value="nagB"/>
    <property type="match status" value="1"/>
</dbReference>
<dbReference type="Proteomes" id="UP000094463">
    <property type="component" value="Chromosome"/>
</dbReference>
<dbReference type="InterPro" id="IPR006148">
    <property type="entry name" value="Glc/Gal-6P_isomerase"/>
</dbReference>
<dbReference type="Gene3D" id="3.40.50.1360">
    <property type="match status" value="1"/>
</dbReference>
<dbReference type="CDD" id="cd01399">
    <property type="entry name" value="GlcN6P_deaminase"/>
    <property type="match status" value="1"/>
</dbReference>
<feature type="active site" description="Proton acceptor; for enolization step" evidence="4">
    <location>
        <position position="69"/>
    </location>
</feature>
<comment type="caution">
    <text evidence="4">Lacks conserved residue(s) required for the propagation of feature annotation.</text>
</comment>
<dbReference type="PATRIC" id="fig|632773.3.peg.3344"/>
<keyword evidence="3 4" id="KW-0119">Carbohydrate metabolism</keyword>
<dbReference type="PANTHER" id="PTHR11280:SF5">
    <property type="entry name" value="GLUCOSAMINE-6-PHOSPHATE ISOMERASE"/>
    <property type="match status" value="1"/>
</dbReference>
<dbReference type="UniPathway" id="UPA00629">
    <property type="reaction ID" value="UER00684"/>
</dbReference>
<evidence type="ECO:0000256" key="1">
    <source>
        <dbReference type="ARBA" id="ARBA00000644"/>
    </source>
</evidence>
<dbReference type="PANTHER" id="PTHR11280">
    <property type="entry name" value="GLUCOSAMINE-6-PHOSPHATE ISOMERASE"/>
    <property type="match status" value="1"/>
</dbReference>
<dbReference type="InterPro" id="IPR018321">
    <property type="entry name" value="Glucosamine6P_isomerase_CS"/>
</dbReference>
<comment type="catalytic activity">
    <reaction evidence="1 4">
        <text>alpha-D-glucosamine 6-phosphate + H2O = beta-D-fructose 6-phosphate + NH4(+)</text>
        <dbReference type="Rhea" id="RHEA:12172"/>
        <dbReference type="ChEBI" id="CHEBI:15377"/>
        <dbReference type="ChEBI" id="CHEBI:28938"/>
        <dbReference type="ChEBI" id="CHEBI:57634"/>
        <dbReference type="ChEBI" id="CHEBI:75989"/>
        <dbReference type="EC" id="3.5.99.6"/>
    </reaction>
</comment>
<organism evidence="6 7">
    <name type="scientific">Salisediminibacterium beveridgei</name>
    <dbReference type="NCBI Taxonomy" id="632773"/>
    <lineage>
        <taxon>Bacteria</taxon>
        <taxon>Bacillati</taxon>
        <taxon>Bacillota</taxon>
        <taxon>Bacilli</taxon>
        <taxon>Bacillales</taxon>
        <taxon>Bacillaceae</taxon>
        <taxon>Salisediminibacterium</taxon>
    </lineage>
</organism>
<sequence>MTIKMQHVKDYGEMSQKAAAFFYEAIHSNPKIHLGMATGGTPSGMYQELIHKLTEHPLPLGAIKTFNLDEYVGLTQDDPNSYYTFMRETLFAPLKLSRNQTYVPDGRTTDHEAECTRYENLLDTHGIDVQLLGVGANGHIGFNEPGTPFHSTTHVVQLNPSTREANARFFDRQEDVPTHAITMGIASILKAKQIVLLASGETKSEAIFQLLNGTMSEEWPITALQHHPDVTVMVDEAAASKIL</sequence>
<dbReference type="EC" id="3.5.99.6" evidence="4"/>
<dbReference type="SUPFAM" id="SSF100950">
    <property type="entry name" value="NagB/RpiA/CoA transferase-like"/>
    <property type="match status" value="1"/>
</dbReference>
<dbReference type="KEGG" id="bbev:BBEV_3189"/>
<evidence type="ECO:0000259" key="5">
    <source>
        <dbReference type="Pfam" id="PF01182"/>
    </source>
</evidence>
<dbReference type="GO" id="GO:0005975">
    <property type="term" value="P:carbohydrate metabolic process"/>
    <property type="evidence" value="ECO:0007669"/>
    <property type="project" value="InterPro"/>
</dbReference>
<feature type="active site" description="Proton acceptor; for ring-opening step" evidence="4">
    <location>
        <position position="139"/>
    </location>
</feature>
<keyword evidence="7" id="KW-1185">Reference proteome</keyword>
<feature type="domain" description="Glucosamine/galactosamine-6-phosphate isomerase" evidence="5">
    <location>
        <begin position="15"/>
        <end position="227"/>
    </location>
</feature>
<dbReference type="InterPro" id="IPR004547">
    <property type="entry name" value="Glucosamine6P_isomerase"/>
</dbReference>
<dbReference type="GO" id="GO:0006043">
    <property type="term" value="P:glucosamine catabolic process"/>
    <property type="evidence" value="ECO:0007669"/>
    <property type="project" value="TreeGrafter"/>
</dbReference>
<evidence type="ECO:0000256" key="2">
    <source>
        <dbReference type="ARBA" id="ARBA00022801"/>
    </source>
</evidence>
<accession>A0A1D7QZR1</accession>
<evidence type="ECO:0000256" key="3">
    <source>
        <dbReference type="ARBA" id="ARBA00023277"/>
    </source>
</evidence>
<dbReference type="InterPro" id="IPR037171">
    <property type="entry name" value="NagB/RpiA_transferase-like"/>
</dbReference>
<dbReference type="GO" id="GO:0019262">
    <property type="term" value="P:N-acetylneuraminate catabolic process"/>
    <property type="evidence" value="ECO:0007669"/>
    <property type="project" value="UniProtKB-UniRule"/>
</dbReference>
<dbReference type="AlphaFoldDB" id="A0A1D7QZR1"/>
<dbReference type="OrthoDB" id="9791139at2"/>
<comment type="pathway">
    <text evidence="4">Amino-sugar metabolism; N-acetylneuraminate degradation; D-fructose 6-phosphate from N-acetylneuraminate: step 5/5.</text>
</comment>
<dbReference type="RefSeq" id="WP_069366380.1">
    <property type="nucleotide sequence ID" value="NZ_CP012502.1"/>
</dbReference>